<name>A0A022QPL3_ERYGU</name>
<reference evidence="1 2" key="1">
    <citation type="journal article" date="2013" name="Proc. Natl. Acad. Sci. U.S.A.">
        <title>Fine-scale variation in meiotic recombination in Mimulus inferred from population shotgun sequencing.</title>
        <authorList>
            <person name="Hellsten U."/>
            <person name="Wright K.M."/>
            <person name="Jenkins J."/>
            <person name="Shu S."/>
            <person name="Yuan Y."/>
            <person name="Wessler S.R."/>
            <person name="Schmutz J."/>
            <person name="Willis J.H."/>
            <person name="Rokhsar D.S."/>
        </authorList>
    </citation>
    <scope>NUCLEOTIDE SEQUENCE [LARGE SCALE GENOMIC DNA]</scope>
    <source>
        <strain evidence="2">cv. DUN x IM62</strain>
    </source>
</reference>
<gene>
    <name evidence="1" type="ORF">MIMGU_mgv1a024878mg</name>
</gene>
<evidence type="ECO:0000313" key="2">
    <source>
        <dbReference type="Proteomes" id="UP000030748"/>
    </source>
</evidence>
<organism evidence="1 2">
    <name type="scientific">Erythranthe guttata</name>
    <name type="common">Yellow monkey flower</name>
    <name type="synonym">Mimulus guttatus</name>
    <dbReference type="NCBI Taxonomy" id="4155"/>
    <lineage>
        <taxon>Eukaryota</taxon>
        <taxon>Viridiplantae</taxon>
        <taxon>Streptophyta</taxon>
        <taxon>Embryophyta</taxon>
        <taxon>Tracheophyta</taxon>
        <taxon>Spermatophyta</taxon>
        <taxon>Magnoliopsida</taxon>
        <taxon>eudicotyledons</taxon>
        <taxon>Gunneridae</taxon>
        <taxon>Pentapetalae</taxon>
        <taxon>asterids</taxon>
        <taxon>lamiids</taxon>
        <taxon>Lamiales</taxon>
        <taxon>Phrymaceae</taxon>
        <taxon>Erythranthe</taxon>
    </lineage>
</organism>
<dbReference type="PhylomeDB" id="A0A022QPL3"/>
<dbReference type="PANTHER" id="PTHR33417">
    <property type="entry name" value="G-BOX BINDING PROTEIN"/>
    <property type="match status" value="1"/>
</dbReference>
<evidence type="ECO:0000313" key="1">
    <source>
        <dbReference type="EMBL" id="EYU29509.1"/>
    </source>
</evidence>
<dbReference type="Proteomes" id="UP000030748">
    <property type="component" value="Unassembled WGS sequence"/>
</dbReference>
<proteinExistence type="predicted"/>
<accession>A0A022QPL3</accession>
<sequence>MHLVFVCVCRCIHCLQLQGLLWGSVVFNWSAISAATTEVRVNKENRAAGILDNFDEGHKYKEHALRKYVRNRKPEIMPSLNSFFTDPQNN</sequence>
<dbReference type="EMBL" id="KI631213">
    <property type="protein sequence ID" value="EYU29509.1"/>
    <property type="molecule type" value="Genomic_DNA"/>
</dbReference>
<dbReference type="STRING" id="4155.A0A022QPL3"/>
<dbReference type="AlphaFoldDB" id="A0A022QPL3"/>
<keyword evidence="2" id="KW-1185">Reference proteome</keyword>
<protein>
    <submittedName>
        <fullName evidence="1">Uncharacterized protein</fullName>
    </submittedName>
</protein>